<reference evidence="3" key="1">
    <citation type="journal article" date="2019" name="Int. J. Syst. Evol. Microbiol.">
        <title>The Global Catalogue of Microorganisms (GCM) 10K type strain sequencing project: providing services to taxonomists for standard genome sequencing and annotation.</title>
        <authorList>
            <consortium name="The Broad Institute Genomics Platform"/>
            <consortium name="The Broad Institute Genome Sequencing Center for Infectious Disease"/>
            <person name="Wu L."/>
            <person name="Ma J."/>
        </authorList>
    </citation>
    <scope>NUCLEOTIDE SEQUENCE [LARGE SCALE GENOMIC DNA]</scope>
    <source>
        <strain evidence="3">KCTC 52925</strain>
    </source>
</reference>
<comment type="caution">
    <text evidence="2">The sequence shown here is derived from an EMBL/GenBank/DDBJ whole genome shotgun (WGS) entry which is preliminary data.</text>
</comment>
<dbReference type="InterPro" id="IPR036259">
    <property type="entry name" value="MFS_trans_sf"/>
</dbReference>
<protein>
    <submittedName>
        <fullName evidence="2">Uncharacterized protein</fullName>
    </submittedName>
</protein>
<keyword evidence="1" id="KW-0472">Membrane</keyword>
<dbReference type="EMBL" id="JBHUOJ010000008">
    <property type="protein sequence ID" value="MFD2832419.1"/>
    <property type="molecule type" value="Genomic_DNA"/>
</dbReference>
<sequence length="119" mass="13404">MTNFLHGLKAGESKIGVAGLVMAIVGGALMPQLQGFLIDIGRVEVDNVKIIEVPEINFSFILSFICFLIITHSWQRVHSKYEFNLERKVNPDKPNPRVQEWERLMLKYQNALPGGVKPG</sequence>
<accession>A0ABW5X400</accession>
<dbReference type="RefSeq" id="WP_251741888.1">
    <property type="nucleotide sequence ID" value="NZ_JBHUOJ010000008.1"/>
</dbReference>
<feature type="transmembrane region" description="Helical" evidence="1">
    <location>
        <begin position="56"/>
        <end position="74"/>
    </location>
</feature>
<keyword evidence="3" id="KW-1185">Reference proteome</keyword>
<dbReference type="Gene3D" id="1.20.1250.20">
    <property type="entry name" value="MFS general substrate transporter like domains"/>
    <property type="match status" value="1"/>
</dbReference>
<proteinExistence type="predicted"/>
<dbReference type="Proteomes" id="UP001597438">
    <property type="component" value="Unassembled WGS sequence"/>
</dbReference>
<organism evidence="2 3">
    <name type="scientific">Christiangramia antarctica</name>
    <dbReference type="NCBI Taxonomy" id="2058158"/>
    <lineage>
        <taxon>Bacteria</taxon>
        <taxon>Pseudomonadati</taxon>
        <taxon>Bacteroidota</taxon>
        <taxon>Flavobacteriia</taxon>
        <taxon>Flavobacteriales</taxon>
        <taxon>Flavobacteriaceae</taxon>
        <taxon>Christiangramia</taxon>
    </lineage>
</organism>
<evidence type="ECO:0000313" key="3">
    <source>
        <dbReference type="Proteomes" id="UP001597438"/>
    </source>
</evidence>
<keyword evidence="1" id="KW-0812">Transmembrane</keyword>
<evidence type="ECO:0000256" key="1">
    <source>
        <dbReference type="SAM" id="Phobius"/>
    </source>
</evidence>
<name>A0ABW5X400_9FLAO</name>
<evidence type="ECO:0000313" key="2">
    <source>
        <dbReference type="EMBL" id="MFD2832419.1"/>
    </source>
</evidence>
<gene>
    <name evidence="2" type="ORF">ACFSYS_03910</name>
</gene>
<keyword evidence="1" id="KW-1133">Transmembrane helix</keyword>
<feature type="transmembrane region" description="Helical" evidence="1">
    <location>
        <begin position="15"/>
        <end position="36"/>
    </location>
</feature>